<dbReference type="RefSeq" id="WP_121286313.1">
    <property type="nucleotide sequence ID" value="NZ_RCCK01000014.1"/>
</dbReference>
<evidence type="ECO:0000313" key="2">
    <source>
        <dbReference type="EMBL" id="TFB28168.1"/>
    </source>
</evidence>
<dbReference type="OrthoDB" id="800002at2"/>
<gene>
    <name evidence="1" type="ORF">BCL90_4131</name>
    <name evidence="2" type="ORF">E3V97_24430</name>
</gene>
<evidence type="ECO:0000313" key="1">
    <source>
        <dbReference type="EMBL" id="RLJ72510.1"/>
    </source>
</evidence>
<protein>
    <submittedName>
        <fullName evidence="1">Uncharacterized protein</fullName>
    </submittedName>
</protein>
<proteinExistence type="predicted"/>
<organism evidence="1 3">
    <name type="scientific">Pedobacter alluvionis</name>
    <dbReference type="NCBI Taxonomy" id="475253"/>
    <lineage>
        <taxon>Bacteria</taxon>
        <taxon>Pseudomonadati</taxon>
        <taxon>Bacteroidota</taxon>
        <taxon>Sphingobacteriia</taxon>
        <taxon>Sphingobacteriales</taxon>
        <taxon>Sphingobacteriaceae</taxon>
        <taxon>Pedobacter</taxon>
    </lineage>
</organism>
<reference evidence="2 4" key="2">
    <citation type="submission" date="2019-03" db="EMBL/GenBank/DDBJ databases">
        <authorList>
            <person name="He R.-H."/>
        </authorList>
    </citation>
    <scope>NUCLEOTIDE SEQUENCE [LARGE SCALE GENOMIC DNA]</scope>
    <source>
        <strain evidence="2 4">DSM 19624</strain>
    </source>
</reference>
<comment type="caution">
    <text evidence="1">The sequence shown here is derived from an EMBL/GenBank/DDBJ whole genome shotgun (WGS) entry which is preliminary data.</text>
</comment>
<keyword evidence="4" id="KW-1185">Reference proteome</keyword>
<accession>A0A497XSU1</accession>
<dbReference type="Proteomes" id="UP000273898">
    <property type="component" value="Unassembled WGS sequence"/>
</dbReference>
<dbReference type="Proteomes" id="UP000297429">
    <property type="component" value="Unassembled WGS sequence"/>
</dbReference>
<dbReference type="EMBL" id="RCCK01000014">
    <property type="protein sequence ID" value="RLJ72510.1"/>
    <property type="molecule type" value="Genomic_DNA"/>
</dbReference>
<evidence type="ECO:0000313" key="4">
    <source>
        <dbReference type="Proteomes" id="UP000297429"/>
    </source>
</evidence>
<reference evidence="1 3" key="1">
    <citation type="submission" date="2018-10" db="EMBL/GenBank/DDBJ databases">
        <title>Genomic Encyclopedia of Archaeal and Bacterial Type Strains, Phase II (KMG-II): from individual species to whole genera.</title>
        <authorList>
            <person name="Goeker M."/>
        </authorList>
    </citation>
    <scope>NUCLEOTIDE SEQUENCE [LARGE SCALE GENOMIC DNA]</scope>
    <source>
        <strain evidence="1 3">DSM 19624</strain>
    </source>
</reference>
<sequence length="222" mass="25046">MRIGVISEGHADRAVILNIIKGVTGLDDSDIKAILPIRALDETDKARLKAKEEFGGWSSVKNECEKRTLIDEFLSIEGQDFVVIHLDTAECHEYGVQRPNKKENGYSKKVIELVIDQVNSWLGAISKNSFLYAIAVEETDAWILPIFESKDSSTIYKAKEKLATVLAKKDLNSKSDYNNFLILSKPFLNSRAVKRGKFLDYNYSLKAFVDEVQTKISPKLQN</sequence>
<name>A0A497XSU1_9SPHI</name>
<dbReference type="EMBL" id="SOPX01000007">
    <property type="protein sequence ID" value="TFB28168.1"/>
    <property type="molecule type" value="Genomic_DNA"/>
</dbReference>
<dbReference type="AlphaFoldDB" id="A0A497XSU1"/>
<evidence type="ECO:0000313" key="3">
    <source>
        <dbReference type="Proteomes" id="UP000273898"/>
    </source>
</evidence>